<dbReference type="STRING" id="554083.BKD30_08920"/>
<dbReference type="OrthoDB" id="4833224at2"/>
<keyword evidence="2" id="KW-0472">Membrane</keyword>
<feature type="region of interest" description="Disordered" evidence="1">
    <location>
        <begin position="26"/>
        <end position="62"/>
    </location>
</feature>
<dbReference type="RefSeq" id="WP_076704094.1">
    <property type="nucleotide sequence ID" value="NZ_MRDE01000063.1"/>
</dbReference>
<sequence>MSDPRAVEPSRPDDEAAWQDLVRRFHESGPASHESGPAPGPRDHVVDEPDEDFEPPEPAPLSSAEPALALAWTGVVVSLGLLLVVTVFLRPAPSVFAWALAGLFVISAGYLAYRLPRERHDDDDGARV</sequence>
<proteinExistence type="predicted"/>
<gene>
    <name evidence="3" type="ORF">BKD30_08920</name>
</gene>
<organism evidence="3 4">
    <name type="scientific">Tersicoccus phoenicis</name>
    <dbReference type="NCBI Taxonomy" id="554083"/>
    <lineage>
        <taxon>Bacteria</taxon>
        <taxon>Bacillati</taxon>
        <taxon>Actinomycetota</taxon>
        <taxon>Actinomycetes</taxon>
        <taxon>Micrococcales</taxon>
        <taxon>Micrococcaceae</taxon>
        <taxon>Tersicoccus</taxon>
    </lineage>
</organism>
<protein>
    <recommendedName>
        <fullName evidence="5">DUF308 domain-containing protein</fullName>
    </recommendedName>
</protein>
<keyword evidence="2" id="KW-0812">Transmembrane</keyword>
<keyword evidence="2" id="KW-1133">Transmembrane helix</keyword>
<feature type="transmembrane region" description="Helical" evidence="2">
    <location>
        <begin position="95"/>
        <end position="113"/>
    </location>
</feature>
<evidence type="ECO:0008006" key="5">
    <source>
        <dbReference type="Google" id="ProtNLM"/>
    </source>
</evidence>
<evidence type="ECO:0000256" key="1">
    <source>
        <dbReference type="SAM" id="MobiDB-lite"/>
    </source>
</evidence>
<keyword evidence="4" id="KW-1185">Reference proteome</keyword>
<dbReference type="AlphaFoldDB" id="A0A1R1L9S1"/>
<evidence type="ECO:0000313" key="4">
    <source>
        <dbReference type="Proteomes" id="UP000187085"/>
    </source>
</evidence>
<comment type="caution">
    <text evidence="3">The sequence shown here is derived from an EMBL/GenBank/DDBJ whole genome shotgun (WGS) entry which is preliminary data.</text>
</comment>
<dbReference type="EMBL" id="MRDE01000063">
    <property type="protein sequence ID" value="OMH24253.1"/>
    <property type="molecule type" value="Genomic_DNA"/>
</dbReference>
<reference evidence="3 4" key="1">
    <citation type="submission" date="2016-12" db="EMBL/GenBank/DDBJ databases">
        <title>Draft genome of Tersicoccus phoenicis 1P05MA.</title>
        <authorList>
            <person name="Nakajima Y."/>
            <person name="Yoshizawa S."/>
            <person name="Nakamura K."/>
            <person name="Ogura Y."/>
            <person name="Hayashi T."/>
            <person name="Kogure K."/>
        </authorList>
    </citation>
    <scope>NUCLEOTIDE SEQUENCE [LARGE SCALE GENOMIC DNA]</scope>
    <source>
        <strain evidence="3 4">1p05MA</strain>
    </source>
</reference>
<evidence type="ECO:0000313" key="3">
    <source>
        <dbReference type="EMBL" id="OMH24253.1"/>
    </source>
</evidence>
<accession>A0A1R1L9S1</accession>
<dbReference type="Proteomes" id="UP000187085">
    <property type="component" value="Unassembled WGS sequence"/>
</dbReference>
<name>A0A1R1L9S1_9MICC</name>
<feature type="transmembrane region" description="Helical" evidence="2">
    <location>
        <begin position="67"/>
        <end position="89"/>
    </location>
</feature>
<evidence type="ECO:0000256" key="2">
    <source>
        <dbReference type="SAM" id="Phobius"/>
    </source>
</evidence>